<dbReference type="GeneID" id="115731928"/>
<evidence type="ECO:0000256" key="2">
    <source>
        <dbReference type="ARBA" id="ARBA00022801"/>
    </source>
</evidence>
<evidence type="ECO:0000256" key="6">
    <source>
        <dbReference type="SAM" id="MobiDB-lite"/>
    </source>
</evidence>
<gene>
    <name evidence="9" type="primary">LOC115731928</name>
</gene>
<dbReference type="InterPro" id="IPR033556">
    <property type="entry name" value="PLA"/>
</dbReference>
<protein>
    <recommendedName>
        <fullName evidence="5">Phospholipase A1</fullName>
        <ecNumber evidence="5">3.1.1.-</ecNumber>
    </recommendedName>
</protein>
<dbReference type="RefSeq" id="XP_048131506.1">
    <property type="nucleotide sequence ID" value="XM_048275549.1"/>
</dbReference>
<evidence type="ECO:0000313" key="8">
    <source>
        <dbReference type="Proteomes" id="UP000827889"/>
    </source>
</evidence>
<dbReference type="EC" id="3.1.1.-" evidence="5"/>
<name>A0ABM3H4H5_9MYRT</name>
<sequence length="191" mass="21604">MTHWSYSLSCRVLQEVKRLVELFKNEEISITATGHSLGVAIAMLNAIDIVANGLNRPRDQRSRPCPVTAIVFASPKVGDSNFQKVFSEVELGIDTRESQYLKSPWSTMSWHNLECYLHGVAGTQGSQGGFKLEIDRDISLVNKRINALKDEYLVPVSWRCKKNKGMHQQENGSWKLMDHEEDGDVTSMYQS</sequence>
<evidence type="ECO:0000256" key="1">
    <source>
        <dbReference type="ARBA" id="ARBA00010701"/>
    </source>
</evidence>
<proteinExistence type="inferred from homology"/>
<keyword evidence="8" id="KW-1185">Reference proteome</keyword>
<dbReference type="InterPro" id="IPR029058">
    <property type="entry name" value="AB_hydrolase_fold"/>
</dbReference>
<feature type="region of interest" description="Disordered" evidence="6">
    <location>
        <begin position="169"/>
        <end position="191"/>
    </location>
</feature>
<evidence type="ECO:0000313" key="9">
    <source>
        <dbReference type="RefSeq" id="XP_048131506.1"/>
    </source>
</evidence>
<comment type="similarity">
    <text evidence="1 5">Belongs to the AB hydrolase superfamily. Lipase family.</text>
</comment>
<dbReference type="PANTHER" id="PTHR31828">
    <property type="entry name" value="PHOSPHOLIPASE A1-IIGAMMA"/>
    <property type="match status" value="1"/>
</dbReference>
<evidence type="ECO:0000259" key="7">
    <source>
        <dbReference type="Pfam" id="PF01764"/>
    </source>
</evidence>
<comment type="function">
    <text evidence="5">Acylhydrolase that catalyzes the hydrolysis of phospholipids at the sn-1 position.</text>
</comment>
<keyword evidence="4 5" id="KW-0443">Lipid metabolism</keyword>
<feature type="domain" description="Fungal lipase-type" evidence="7">
    <location>
        <begin position="11"/>
        <end position="87"/>
    </location>
</feature>
<dbReference type="SUPFAM" id="SSF53474">
    <property type="entry name" value="alpha/beta-Hydrolases"/>
    <property type="match status" value="1"/>
</dbReference>
<accession>A0ABM3H4H5</accession>
<evidence type="ECO:0000256" key="5">
    <source>
        <dbReference type="RuleBase" id="RU367093"/>
    </source>
</evidence>
<evidence type="ECO:0000256" key="3">
    <source>
        <dbReference type="ARBA" id="ARBA00022963"/>
    </source>
</evidence>
<evidence type="ECO:0000256" key="4">
    <source>
        <dbReference type="ARBA" id="ARBA00023098"/>
    </source>
</evidence>
<dbReference type="Proteomes" id="UP000827889">
    <property type="component" value="Chromosome 3"/>
</dbReference>
<dbReference type="Pfam" id="PF01764">
    <property type="entry name" value="Lipase_3"/>
    <property type="match status" value="1"/>
</dbReference>
<reference evidence="9" key="1">
    <citation type="submission" date="2025-08" db="UniProtKB">
        <authorList>
            <consortium name="RefSeq"/>
        </authorList>
    </citation>
    <scope>IDENTIFICATION</scope>
    <source>
        <tissue evidence="9">Leaf</tissue>
    </source>
</reference>
<organism evidence="8 9">
    <name type="scientific">Rhodamnia argentea</name>
    <dbReference type="NCBI Taxonomy" id="178133"/>
    <lineage>
        <taxon>Eukaryota</taxon>
        <taxon>Viridiplantae</taxon>
        <taxon>Streptophyta</taxon>
        <taxon>Embryophyta</taxon>
        <taxon>Tracheophyta</taxon>
        <taxon>Spermatophyta</taxon>
        <taxon>Magnoliopsida</taxon>
        <taxon>eudicotyledons</taxon>
        <taxon>Gunneridae</taxon>
        <taxon>Pentapetalae</taxon>
        <taxon>rosids</taxon>
        <taxon>malvids</taxon>
        <taxon>Myrtales</taxon>
        <taxon>Myrtaceae</taxon>
        <taxon>Myrtoideae</taxon>
        <taxon>Myrteae</taxon>
        <taxon>Australasian group</taxon>
        <taxon>Rhodamnia</taxon>
    </lineage>
</organism>
<dbReference type="InterPro" id="IPR002921">
    <property type="entry name" value="Fungal_lipase-type"/>
</dbReference>
<dbReference type="PANTHER" id="PTHR31828:SF1">
    <property type="entry name" value="PHOSPHOLIPASE A1-IIGAMMA"/>
    <property type="match status" value="1"/>
</dbReference>
<dbReference type="Gene3D" id="3.40.50.1820">
    <property type="entry name" value="alpha/beta hydrolase"/>
    <property type="match status" value="1"/>
</dbReference>
<keyword evidence="2 5" id="KW-0378">Hydrolase</keyword>
<keyword evidence="3 5" id="KW-0442">Lipid degradation</keyword>